<comment type="caution">
    <text evidence="3">The sequence shown here is derived from an EMBL/GenBank/DDBJ whole genome shotgun (WGS) entry which is preliminary data.</text>
</comment>
<feature type="transmembrane region" description="Helical" evidence="1">
    <location>
        <begin position="243"/>
        <end position="260"/>
    </location>
</feature>
<evidence type="ECO:0000313" key="4">
    <source>
        <dbReference type="Proteomes" id="UP000320811"/>
    </source>
</evidence>
<dbReference type="InterPro" id="IPR002656">
    <property type="entry name" value="Acyl_transf_3_dom"/>
</dbReference>
<feature type="transmembrane region" description="Helical" evidence="1">
    <location>
        <begin position="21"/>
        <end position="41"/>
    </location>
</feature>
<evidence type="ECO:0000259" key="2">
    <source>
        <dbReference type="Pfam" id="PF01757"/>
    </source>
</evidence>
<accession>A0A561PRH4</accession>
<dbReference type="PANTHER" id="PTHR23028:SF53">
    <property type="entry name" value="ACYL_TRANSF_3 DOMAIN-CONTAINING PROTEIN"/>
    <property type="match status" value="1"/>
</dbReference>
<feature type="transmembrane region" description="Helical" evidence="1">
    <location>
        <begin position="210"/>
        <end position="231"/>
    </location>
</feature>
<reference evidence="3 4" key="1">
    <citation type="submission" date="2019-06" db="EMBL/GenBank/DDBJ databases">
        <title>Sorghum-associated microbial communities from plants grown in Nebraska, USA.</title>
        <authorList>
            <person name="Schachtman D."/>
        </authorList>
    </citation>
    <scope>NUCLEOTIDE SEQUENCE [LARGE SCALE GENOMIC DNA]</scope>
    <source>
        <strain evidence="3 4">1209</strain>
    </source>
</reference>
<keyword evidence="1" id="KW-0812">Transmembrane</keyword>
<feature type="transmembrane region" description="Helical" evidence="1">
    <location>
        <begin position="90"/>
        <end position="108"/>
    </location>
</feature>
<feature type="transmembrane region" description="Helical" evidence="1">
    <location>
        <begin position="272"/>
        <end position="296"/>
    </location>
</feature>
<feature type="transmembrane region" description="Helical" evidence="1">
    <location>
        <begin position="47"/>
        <end position="69"/>
    </location>
</feature>
<gene>
    <name evidence="3" type="ORF">FHW36_104402</name>
</gene>
<dbReference type="GO" id="GO:0009103">
    <property type="term" value="P:lipopolysaccharide biosynthetic process"/>
    <property type="evidence" value="ECO:0007669"/>
    <property type="project" value="TreeGrafter"/>
</dbReference>
<protein>
    <submittedName>
        <fullName evidence="3">Peptidoglycan/LPS O-acetylase OafA/YrhL</fullName>
    </submittedName>
</protein>
<feature type="transmembrane region" description="Helical" evidence="1">
    <location>
        <begin position="339"/>
        <end position="358"/>
    </location>
</feature>
<proteinExistence type="predicted"/>
<keyword evidence="4" id="KW-1185">Reference proteome</keyword>
<name>A0A561PRH4_9BACT</name>
<feature type="transmembrane region" description="Helical" evidence="1">
    <location>
        <begin position="308"/>
        <end position="327"/>
    </location>
</feature>
<keyword evidence="1" id="KW-0472">Membrane</keyword>
<dbReference type="RefSeq" id="WP_145670695.1">
    <property type="nucleotide sequence ID" value="NZ_VIWO01000004.1"/>
</dbReference>
<sequence length="390" mass="44702">MSTETAIPASKQLHGLDHLRALAILMVLLYHYRMFGHPAWLDDVIHFGWSGVDLFFVLSGYLISSQLFVTMAQGKPVSFPEFFIKRFFRIIPPYLLILSIYFLVPAFWERETLLPLWRYLTFTQNFGLNLKVFGTFSHVWSLCVEEHFYLLFPFALFLLIRTKRVQAGGWLLFAMFMAGFVIRLFCWYQLIAPHAGQDDAWMYWYMNMYYPTYTRLDGLLAGVAIAALFTFRPAIQVRITQYGNAWLLAGLLVLTGAWYLCDTQSSFGASIFGFPVVALGYGLLVIAAVSPSCILYRNNRITAVIAKVSFVLYLSHKGVIHLVQPWLAKTGMAREGTLMMLLCVVIAIGVAWMIHLAVEQPMLRLRKKVLANRKAHRQPAVVPQMEWQDK</sequence>
<feature type="domain" description="Acyltransferase 3" evidence="2">
    <location>
        <begin position="14"/>
        <end position="354"/>
    </location>
</feature>
<evidence type="ECO:0000313" key="3">
    <source>
        <dbReference type="EMBL" id="TWF40718.1"/>
    </source>
</evidence>
<dbReference type="GO" id="GO:0016747">
    <property type="term" value="F:acyltransferase activity, transferring groups other than amino-acyl groups"/>
    <property type="evidence" value="ECO:0007669"/>
    <property type="project" value="InterPro"/>
</dbReference>
<feature type="transmembrane region" description="Helical" evidence="1">
    <location>
        <begin position="167"/>
        <end position="190"/>
    </location>
</feature>
<feature type="transmembrane region" description="Helical" evidence="1">
    <location>
        <begin position="139"/>
        <end position="160"/>
    </location>
</feature>
<dbReference type="Pfam" id="PF01757">
    <property type="entry name" value="Acyl_transf_3"/>
    <property type="match status" value="1"/>
</dbReference>
<dbReference type="EMBL" id="VIWO01000004">
    <property type="protein sequence ID" value="TWF40718.1"/>
    <property type="molecule type" value="Genomic_DNA"/>
</dbReference>
<keyword evidence="1" id="KW-1133">Transmembrane helix</keyword>
<dbReference type="Proteomes" id="UP000320811">
    <property type="component" value="Unassembled WGS sequence"/>
</dbReference>
<dbReference type="PANTHER" id="PTHR23028">
    <property type="entry name" value="ACETYLTRANSFERASE"/>
    <property type="match status" value="1"/>
</dbReference>
<evidence type="ECO:0000256" key="1">
    <source>
        <dbReference type="SAM" id="Phobius"/>
    </source>
</evidence>
<dbReference type="AlphaFoldDB" id="A0A561PRH4"/>
<dbReference type="OrthoDB" id="290051at2"/>
<organism evidence="3 4">
    <name type="scientific">Chitinophaga polysaccharea</name>
    <dbReference type="NCBI Taxonomy" id="1293035"/>
    <lineage>
        <taxon>Bacteria</taxon>
        <taxon>Pseudomonadati</taxon>
        <taxon>Bacteroidota</taxon>
        <taxon>Chitinophagia</taxon>
        <taxon>Chitinophagales</taxon>
        <taxon>Chitinophagaceae</taxon>
        <taxon>Chitinophaga</taxon>
    </lineage>
</organism>
<dbReference type="InterPro" id="IPR050879">
    <property type="entry name" value="Acyltransferase_3"/>
</dbReference>
<dbReference type="GO" id="GO:0016020">
    <property type="term" value="C:membrane"/>
    <property type="evidence" value="ECO:0007669"/>
    <property type="project" value="TreeGrafter"/>
</dbReference>